<organism evidence="1 2">
    <name type="scientific">Paramecium primaurelia</name>
    <dbReference type="NCBI Taxonomy" id="5886"/>
    <lineage>
        <taxon>Eukaryota</taxon>
        <taxon>Sar</taxon>
        <taxon>Alveolata</taxon>
        <taxon>Ciliophora</taxon>
        <taxon>Intramacronucleata</taxon>
        <taxon>Oligohymenophorea</taxon>
        <taxon>Peniculida</taxon>
        <taxon>Parameciidae</taxon>
        <taxon>Paramecium</taxon>
    </lineage>
</organism>
<accession>A0A8S1K295</accession>
<proteinExistence type="predicted"/>
<dbReference type="Proteomes" id="UP000688137">
    <property type="component" value="Unassembled WGS sequence"/>
</dbReference>
<evidence type="ECO:0000313" key="1">
    <source>
        <dbReference type="EMBL" id="CAD8046336.1"/>
    </source>
</evidence>
<sequence length="223" mass="26090">MNIDLTEQLQKYRQEIHSKFKQKQIMAQTIFKLASQQNKKDNVNFATLKLDLGKQKTKQRTSVTNFQGSPLKNMIRQNQSPNAQMRNEFNSSKFISPMRSMSQFKQSPQQSKFQIPTPRDVNQTQSAVKLYSSKYQKVLPSEQGNYYGQLQAKLDGLAQLIGSEEDYHQNAKDVENVIEETINNFHNSNKQNRFDQIKSQQQILEQDLKQLNFKISRFNVYKD</sequence>
<dbReference type="AlphaFoldDB" id="A0A8S1K295"/>
<reference evidence="1" key="1">
    <citation type="submission" date="2021-01" db="EMBL/GenBank/DDBJ databases">
        <authorList>
            <consortium name="Genoscope - CEA"/>
            <person name="William W."/>
        </authorList>
    </citation>
    <scope>NUCLEOTIDE SEQUENCE</scope>
</reference>
<protein>
    <submittedName>
        <fullName evidence="1">Uncharacterized protein</fullName>
    </submittedName>
</protein>
<keyword evidence="2" id="KW-1185">Reference proteome</keyword>
<comment type="caution">
    <text evidence="1">The sequence shown here is derived from an EMBL/GenBank/DDBJ whole genome shotgun (WGS) entry which is preliminary data.</text>
</comment>
<dbReference type="EMBL" id="CAJJDM010000007">
    <property type="protein sequence ID" value="CAD8046336.1"/>
    <property type="molecule type" value="Genomic_DNA"/>
</dbReference>
<gene>
    <name evidence="1" type="ORF">PPRIM_AZ9-3.1.T0100301</name>
</gene>
<evidence type="ECO:0000313" key="2">
    <source>
        <dbReference type="Proteomes" id="UP000688137"/>
    </source>
</evidence>
<name>A0A8S1K295_PARPR</name>
<dbReference type="OMA" id="NFKISRF"/>